<dbReference type="GO" id="GO:0033699">
    <property type="term" value="F:DNA 5'-adenosine monophosphate hydrolase activity"/>
    <property type="evidence" value="ECO:0007669"/>
    <property type="project" value="TreeGrafter"/>
</dbReference>
<dbReference type="AlphaFoldDB" id="A0A0A9Y4L8"/>
<dbReference type="Gene3D" id="3.30.428.10">
    <property type="entry name" value="HIT-like"/>
    <property type="match status" value="1"/>
</dbReference>
<proteinExistence type="predicted"/>
<protein>
    <submittedName>
        <fullName evidence="1">Uncharacterized protein</fullName>
    </submittedName>
</protein>
<dbReference type="GO" id="GO:0000012">
    <property type="term" value="P:single strand break repair"/>
    <property type="evidence" value="ECO:0007669"/>
    <property type="project" value="TreeGrafter"/>
</dbReference>
<dbReference type="GO" id="GO:0003725">
    <property type="term" value="F:double-stranded RNA binding"/>
    <property type="evidence" value="ECO:0007669"/>
    <property type="project" value="TreeGrafter"/>
</dbReference>
<dbReference type="EMBL" id="GBHO01016510">
    <property type="protein sequence ID" value="JAG27094.1"/>
    <property type="molecule type" value="Transcribed_RNA"/>
</dbReference>
<dbReference type="GO" id="GO:0003697">
    <property type="term" value="F:single-stranded DNA binding"/>
    <property type="evidence" value="ECO:0007669"/>
    <property type="project" value="TreeGrafter"/>
</dbReference>
<dbReference type="SUPFAM" id="SSF54197">
    <property type="entry name" value="HIT-like"/>
    <property type="match status" value="1"/>
</dbReference>
<dbReference type="GO" id="GO:0005634">
    <property type="term" value="C:nucleus"/>
    <property type="evidence" value="ECO:0007669"/>
    <property type="project" value="TreeGrafter"/>
</dbReference>
<dbReference type="PANTHER" id="PTHR12486:SF4">
    <property type="entry name" value="APRATAXIN"/>
    <property type="match status" value="1"/>
</dbReference>
<reference evidence="1" key="2">
    <citation type="submission" date="2014-07" db="EMBL/GenBank/DDBJ databases">
        <authorList>
            <person name="Hull J."/>
        </authorList>
    </citation>
    <scope>NUCLEOTIDE SEQUENCE</scope>
</reference>
<dbReference type="PANTHER" id="PTHR12486">
    <property type="entry name" value="APRATAXIN-RELATED"/>
    <property type="match status" value="1"/>
</dbReference>
<accession>A0A0A9Y4L8</accession>
<dbReference type="GO" id="GO:1990165">
    <property type="term" value="F:single-strand break-containing DNA binding"/>
    <property type="evidence" value="ECO:0007669"/>
    <property type="project" value="TreeGrafter"/>
</dbReference>
<dbReference type="Pfam" id="PF11969">
    <property type="entry name" value="DcpS_C"/>
    <property type="match status" value="1"/>
</dbReference>
<dbReference type="InterPro" id="IPR036265">
    <property type="entry name" value="HIT-like_sf"/>
</dbReference>
<gene>
    <name evidence="1" type="ORF">CM83_13238</name>
</gene>
<dbReference type="GO" id="GO:0030983">
    <property type="term" value="F:mismatched DNA binding"/>
    <property type="evidence" value="ECO:0007669"/>
    <property type="project" value="TreeGrafter"/>
</dbReference>
<organism evidence="1">
    <name type="scientific">Lygus hesperus</name>
    <name type="common">Western plant bug</name>
    <dbReference type="NCBI Taxonomy" id="30085"/>
    <lineage>
        <taxon>Eukaryota</taxon>
        <taxon>Metazoa</taxon>
        <taxon>Ecdysozoa</taxon>
        <taxon>Arthropoda</taxon>
        <taxon>Hexapoda</taxon>
        <taxon>Insecta</taxon>
        <taxon>Pterygota</taxon>
        <taxon>Neoptera</taxon>
        <taxon>Paraneoptera</taxon>
        <taxon>Hemiptera</taxon>
        <taxon>Heteroptera</taxon>
        <taxon>Panheteroptera</taxon>
        <taxon>Cimicomorpha</taxon>
        <taxon>Miridae</taxon>
        <taxon>Mirini</taxon>
        <taxon>Lygus</taxon>
    </lineage>
</organism>
<sequence>MPLDLRLTSLTCLTTDHVPLLQHFVAVANSYANFMKQHDTRLYARRRFITGFHALPSLPMLHMHLLTLDLDSPYLKTKKHYNSFATFFFLTSGRVIDDLQRHGRVTLNRDVKTYHAMENQDMKCL</sequence>
<reference evidence="1" key="1">
    <citation type="journal article" date="2014" name="PLoS ONE">
        <title>Transcriptome-Based Identification of ABC Transporters in the Western Tarnished Plant Bug Lygus hesperus.</title>
        <authorList>
            <person name="Hull J.J."/>
            <person name="Chaney K."/>
            <person name="Geib S.M."/>
            <person name="Fabrick J.A."/>
            <person name="Brent C.S."/>
            <person name="Walsh D."/>
            <person name="Lavine L.C."/>
        </authorList>
    </citation>
    <scope>NUCLEOTIDE SEQUENCE</scope>
</reference>
<name>A0A0A9Y4L8_LYGHE</name>
<evidence type="ECO:0000313" key="1">
    <source>
        <dbReference type="EMBL" id="JAG27094.1"/>
    </source>
</evidence>